<dbReference type="InterPro" id="IPR033756">
    <property type="entry name" value="YlxH/NBP35"/>
</dbReference>
<dbReference type="PIRSF" id="PIRSF003092">
    <property type="entry name" value="MinD"/>
    <property type="match status" value="1"/>
</dbReference>
<dbReference type="NCBIfam" id="TIGR01968">
    <property type="entry name" value="minD_bact"/>
    <property type="match status" value="1"/>
</dbReference>
<evidence type="ECO:0000256" key="4">
    <source>
        <dbReference type="ARBA" id="ARBA00022741"/>
    </source>
</evidence>
<dbReference type="RefSeq" id="WP_075712433.1">
    <property type="nucleotide sequence ID" value="NZ_MJIE01000001.1"/>
</dbReference>
<dbReference type="GO" id="GO:0051782">
    <property type="term" value="P:negative regulation of cell division"/>
    <property type="evidence" value="ECO:0007669"/>
    <property type="project" value="TreeGrafter"/>
</dbReference>
<proteinExistence type="inferred from homology"/>
<dbReference type="GO" id="GO:0016887">
    <property type="term" value="F:ATP hydrolysis activity"/>
    <property type="evidence" value="ECO:0007669"/>
    <property type="project" value="InterPro"/>
</dbReference>
<dbReference type="SUPFAM" id="SSF52540">
    <property type="entry name" value="P-loop containing nucleoside triphosphate hydrolases"/>
    <property type="match status" value="1"/>
</dbReference>
<evidence type="ECO:0000256" key="2">
    <source>
        <dbReference type="ARBA" id="ARBA00016887"/>
    </source>
</evidence>
<dbReference type="GO" id="GO:0005524">
    <property type="term" value="F:ATP binding"/>
    <property type="evidence" value="ECO:0007669"/>
    <property type="project" value="UniProtKB-KW"/>
</dbReference>
<evidence type="ECO:0000256" key="5">
    <source>
        <dbReference type="ARBA" id="ARBA00022840"/>
    </source>
</evidence>
<evidence type="ECO:0000256" key="7">
    <source>
        <dbReference type="ARBA" id="ARBA00023306"/>
    </source>
</evidence>
<keyword evidence="4" id="KW-0547">Nucleotide-binding</keyword>
<name>A0A1Q9JGV6_9FIRM</name>
<dbReference type="GO" id="GO:0005829">
    <property type="term" value="C:cytosol"/>
    <property type="evidence" value="ECO:0007669"/>
    <property type="project" value="TreeGrafter"/>
</dbReference>
<evidence type="ECO:0000256" key="9">
    <source>
        <dbReference type="ARBA" id="ARBA00032845"/>
    </source>
</evidence>
<dbReference type="AlphaFoldDB" id="A0A1Q9JGV6"/>
<gene>
    <name evidence="10" type="ORF">BHK98_04790</name>
</gene>
<dbReference type="Gene3D" id="3.40.50.300">
    <property type="entry name" value="P-loop containing nucleotide triphosphate hydrolases"/>
    <property type="match status" value="1"/>
</dbReference>
<reference evidence="10 11" key="1">
    <citation type="journal article" date="2016" name="Appl. Environ. Microbiol.">
        <title>Function and Phylogeny of Bacterial Butyryl Coenzyme A:Acetate Transferases and Their Diversity in the Proximal Colon of Swine.</title>
        <authorList>
            <person name="Trachsel J."/>
            <person name="Bayles D.O."/>
            <person name="Looft T."/>
            <person name="Levine U.Y."/>
            <person name="Allen H.K."/>
        </authorList>
    </citation>
    <scope>NUCLEOTIDE SEQUENCE [LARGE SCALE GENOMIC DNA]</scope>
    <source>
        <strain evidence="10 11">68-3-10</strain>
    </source>
</reference>
<dbReference type="PANTHER" id="PTHR43384:SF6">
    <property type="entry name" value="SEPTUM SITE-DETERMINING PROTEIN MIND HOMOLOG, CHLOROPLASTIC"/>
    <property type="match status" value="1"/>
</dbReference>
<comment type="function">
    <text evidence="8">ATPase required for the correct placement of the division site. Cell division inhibitors MinC and MinD act in concert to form an inhibitor capable of blocking formation of the polar Z ring septums. Rapidly oscillates between the poles of the cell to destabilize FtsZ filaments that have formed before they mature into polar Z rings.</text>
</comment>
<dbReference type="PANTHER" id="PTHR43384">
    <property type="entry name" value="SEPTUM SITE-DETERMINING PROTEIN MIND HOMOLOG, CHLOROPLASTIC-RELATED"/>
    <property type="match status" value="1"/>
</dbReference>
<keyword evidence="6" id="KW-0717">Septation</keyword>
<organism evidence="10 11">
    <name type="scientific">Hornefia porci</name>
    <dbReference type="NCBI Taxonomy" id="2652292"/>
    <lineage>
        <taxon>Bacteria</taxon>
        <taxon>Bacillati</taxon>
        <taxon>Bacillota</taxon>
        <taxon>Clostridia</taxon>
        <taxon>Peptostreptococcales</taxon>
        <taxon>Anaerovoracaceae</taxon>
        <taxon>Hornefia</taxon>
    </lineage>
</organism>
<evidence type="ECO:0000313" key="10">
    <source>
        <dbReference type="EMBL" id="OLR55438.1"/>
    </source>
</evidence>
<dbReference type="GO" id="GO:0000917">
    <property type="term" value="P:division septum assembly"/>
    <property type="evidence" value="ECO:0007669"/>
    <property type="project" value="UniProtKB-KW"/>
</dbReference>
<dbReference type="STRING" id="1261640.BHK98_04790"/>
<dbReference type="Proteomes" id="UP000187404">
    <property type="component" value="Unassembled WGS sequence"/>
</dbReference>
<dbReference type="InterPro" id="IPR027417">
    <property type="entry name" value="P-loop_NTPase"/>
</dbReference>
<comment type="caution">
    <text evidence="10">The sequence shown here is derived from an EMBL/GenBank/DDBJ whole genome shotgun (WGS) entry which is preliminary data.</text>
</comment>
<protein>
    <recommendedName>
        <fullName evidence="2">Septum site-determining protein MinD</fullName>
    </recommendedName>
    <alternativeName>
        <fullName evidence="9">Cell division inhibitor MinD</fullName>
    </alternativeName>
</protein>
<evidence type="ECO:0000256" key="1">
    <source>
        <dbReference type="ARBA" id="ARBA00010257"/>
    </source>
</evidence>
<keyword evidence="11" id="KW-1185">Reference proteome</keyword>
<accession>A0A1Q9JGV6</accession>
<dbReference type="InterPro" id="IPR050625">
    <property type="entry name" value="ParA/MinD_ATPase"/>
</dbReference>
<keyword evidence="7" id="KW-0131">Cell cycle</keyword>
<dbReference type="GO" id="GO:0009898">
    <property type="term" value="C:cytoplasmic side of plasma membrane"/>
    <property type="evidence" value="ECO:0007669"/>
    <property type="project" value="TreeGrafter"/>
</dbReference>
<dbReference type="InterPro" id="IPR010223">
    <property type="entry name" value="MinD"/>
</dbReference>
<evidence type="ECO:0000256" key="6">
    <source>
        <dbReference type="ARBA" id="ARBA00023210"/>
    </source>
</evidence>
<sequence length="243" mass="26952">MSKVYLVASGKGGTGKTMFSVNLGASYAQKGYRVVVIDMDMGLRNLDLYLGLENNVVFDVYDVVTGVCPIRQALVRDRRIDGLYMIGSSPERDKGDLTPLHIQVLCEKLKEQFDYIIIDSPSGIDDGLVLASAGADAAIIVTTPEYAALRDADAVDRELVRLGVKKRYLVLNKLIAEMMNSGYIPRLRVISSIMRAKLIGIIQFDMNINISTNLGQPIVLKKGTYIQQNFENICDRLIEEEGR</sequence>
<evidence type="ECO:0000313" key="11">
    <source>
        <dbReference type="Proteomes" id="UP000187404"/>
    </source>
</evidence>
<dbReference type="InterPro" id="IPR025501">
    <property type="entry name" value="MinD_FleN"/>
</dbReference>
<dbReference type="OrthoDB" id="9773088at2"/>
<dbReference type="EMBL" id="MJIE01000001">
    <property type="protein sequence ID" value="OLR55438.1"/>
    <property type="molecule type" value="Genomic_DNA"/>
</dbReference>
<keyword evidence="3" id="KW-0132">Cell division</keyword>
<evidence type="ECO:0000256" key="8">
    <source>
        <dbReference type="ARBA" id="ARBA00025436"/>
    </source>
</evidence>
<keyword evidence="5" id="KW-0067">ATP-binding</keyword>
<evidence type="ECO:0000256" key="3">
    <source>
        <dbReference type="ARBA" id="ARBA00022618"/>
    </source>
</evidence>
<dbReference type="Pfam" id="PF10609">
    <property type="entry name" value="ParA"/>
    <property type="match status" value="1"/>
</dbReference>
<comment type="similarity">
    <text evidence="1">Belongs to the ParA family. MinD subfamily.</text>
</comment>